<evidence type="ECO:0000256" key="1">
    <source>
        <dbReference type="ARBA" id="ARBA00000971"/>
    </source>
</evidence>
<evidence type="ECO:0000256" key="3">
    <source>
        <dbReference type="ARBA" id="ARBA00011019"/>
    </source>
</evidence>
<name>Q4RBX3_TETNG</name>
<dbReference type="GO" id="GO:0008160">
    <property type="term" value="F:protein tyrosine phosphatase activator activity"/>
    <property type="evidence" value="ECO:0007669"/>
    <property type="project" value="TreeGrafter"/>
</dbReference>
<dbReference type="GO" id="GO:0005634">
    <property type="term" value="C:nucleus"/>
    <property type="evidence" value="ECO:0007669"/>
    <property type="project" value="TreeGrafter"/>
</dbReference>
<evidence type="ECO:0000313" key="11">
    <source>
        <dbReference type="EMBL" id="CAG14110.1"/>
    </source>
</evidence>
<feature type="non-terminal residue" evidence="11">
    <location>
        <position position="1"/>
    </location>
</feature>
<proteinExistence type="inferred from homology"/>
<comment type="function">
    <text evidence="10">PPIases accelerate the folding of proteins. It catalyzes the cis-trans isomerization of proline imidic peptide bonds in oligopeptides.</text>
</comment>
<dbReference type="GO" id="GO:0003755">
    <property type="term" value="F:peptidyl-prolyl cis-trans isomerase activity"/>
    <property type="evidence" value="ECO:0007669"/>
    <property type="project" value="UniProtKB-KW"/>
</dbReference>
<reference evidence="11" key="1">
    <citation type="journal article" date="2004" name="Nature">
        <title>Genome duplication in the teleost fish Tetraodon nigroviridis reveals the early vertebrate proto-karyotype.</title>
        <authorList>
            <person name="Jaillon O."/>
            <person name="Aury J.-M."/>
            <person name="Brunet F."/>
            <person name="Petit J.-L."/>
            <person name="Stange-Thomann N."/>
            <person name="Mauceli E."/>
            <person name="Bouneau L."/>
            <person name="Fischer C."/>
            <person name="Ozouf-Costaz C."/>
            <person name="Bernot A."/>
            <person name="Nicaud S."/>
            <person name="Jaffe D."/>
            <person name="Fisher S."/>
            <person name="Lutfalla G."/>
            <person name="Dossat C."/>
            <person name="Segurens B."/>
            <person name="Dasilva C."/>
            <person name="Salanoubat M."/>
            <person name="Levy M."/>
            <person name="Boudet N."/>
            <person name="Castellano S."/>
            <person name="Anthouard V."/>
            <person name="Jubin C."/>
            <person name="Castelli V."/>
            <person name="Katinka M."/>
            <person name="Vacherie B."/>
            <person name="Biemont C."/>
            <person name="Skalli Z."/>
            <person name="Cattolico L."/>
            <person name="Poulain J."/>
            <person name="De Berardinis V."/>
            <person name="Cruaud C."/>
            <person name="Duprat S."/>
            <person name="Brottier P."/>
            <person name="Coutanceau J.-P."/>
            <person name="Gouzy J."/>
            <person name="Parra G."/>
            <person name="Lardier G."/>
            <person name="Chapple C."/>
            <person name="McKernan K.J."/>
            <person name="McEwan P."/>
            <person name="Bosak S."/>
            <person name="Kellis M."/>
            <person name="Volff J.-N."/>
            <person name="Guigo R."/>
            <person name="Zody M.C."/>
            <person name="Mesirov J."/>
            <person name="Lindblad-Toh K."/>
            <person name="Birren B."/>
            <person name="Nusbaum C."/>
            <person name="Kahn D."/>
            <person name="Robinson-Rechavi M."/>
            <person name="Laudet V."/>
            <person name="Schachter V."/>
            <person name="Quetier F."/>
            <person name="Saurin W."/>
            <person name="Scarpelli C."/>
            <person name="Wincker P."/>
            <person name="Lander E.S."/>
            <person name="Weissenbach J."/>
            <person name="Roest Crollius H."/>
        </authorList>
    </citation>
    <scope>NUCLEOTIDE SEQUENCE [LARGE SCALE GENOMIC DNA]</scope>
</reference>
<evidence type="ECO:0000256" key="2">
    <source>
        <dbReference type="ARBA" id="ARBA00004496"/>
    </source>
</evidence>
<dbReference type="AlphaFoldDB" id="Q4RBX3"/>
<dbReference type="KEGG" id="tng:GSTEN00037247G001"/>
<sequence>YLSVMRNLQKTYRMEPAGSQGVWGLDDFQFLPFIWGSSQFVG</sequence>
<evidence type="ECO:0000256" key="9">
    <source>
        <dbReference type="ARBA" id="ARBA00044820"/>
    </source>
</evidence>
<dbReference type="EMBL" id="CAAE01020399">
    <property type="protein sequence ID" value="CAG14110.1"/>
    <property type="molecule type" value="Genomic_DNA"/>
</dbReference>
<protein>
    <recommendedName>
        <fullName evidence="8 10">Serine/threonine-protein phosphatase 2A activator</fullName>
        <ecNumber evidence="4 10">5.2.1.8</ecNumber>
    </recommendedName>
    <alternativeName>
        <fullName evidence="9 10">Phosphotyrosyl phosphatase activator</fullName>
    </alternativeName>
</protein>
<gene>
    <name evidence="11" type="ORF">GSTENG00037247001</name>
</gene>
<evidence type="ECO:0000256" key="10">
    <source>
        <dbReference type="RuleBase" id="RU361210"/>
    </source>
</evidence>
<dbReference type="Gene3D" id="1.20.120.1150">
    <property type="match status" value="1"/>
</dbReference>
<dbReference type="GO" id="GO:0005737">
    <property type="term" value="C:cytoplasm"/>
    <property type="evidence" value="ECO:0007669"/>
    <property type="project" value="UniProtKB-SubCell"/>
</dbReference>
<dbReference type="InterPro" id="IPR037218">
    <property type="entry name" value="PTPA_sf"/>
</dbReference>
<dbReference type="InterPro" id="IPR043170">
    <property type="entry name" value="PTPA_C_lid"/>
</dbReference>
<evidence type="ECO:0000256" key="4">
    <source>
        <dbReference type="ARBA" id="ARBA00013194"/>
    </source>
</evidence>
<comment type="subcellular location">
    <subcellularLocation>
        <location evidence="2 10">Cytoplasm</location>
    </subcellularLocation>
</comment>
<comment type="similarity">
    <text evidence="3 10">Belongs to the PTPA-type PPIase family.</text>
</comment>
<evidence type="ECO:0000256" key="6">
    <source>
        <dbReference type="ARBA" id="ARBA00023110"/>
    </source>
</evidence>
<dbReference type="Pfam" id="PF03095">
    <property type="entry name" value="PTPA"/>
    <property type="match status" value="1"/>
</dbReference>
<keyword evidence="7 10" id="KW-0413">Isomerase</keyword>
<dbReference type="SUPFAM" id="SSF140984">
    <property type="entry name" value="PTPA-like"/>
    <property type="match status" value="1"/>
</dbReference>
<evidence type="ECO:0000256" key="5">
    <source>
        <dbReference type="ARBA" id="ARBA00022490"/>
    </source>
</evidence>
<comment type="catalytic activity">
    <reaction evidence="1 10">
        <text>[protein]-peptidylproline (omega=180) = [protein]-peptidylproline (omega=0)</text>
        <dbReference type="Rhea" id="RHEA:16237"/>
        <dbReference type="Rhea" id="RHEA-COMP:10747"/>
        <dbReference type="Rhea" id="RHEA-COMP:10748"/>
        <dbReference type="ChEBI" id="CHEBI:83833"/>
        <dbReference type="ChEBI" id="CHEBI:83834"/>
        <dbReference type="EC" id="5.2.1.8"/>
    </reaction>
</comment>
<dbReference type="PANTHER" id="PTHR10012:SF0">
    <property type="entry name" value="SERINE_THREONINE-PROTEIN PHOSPHATASE 2A ACTIVATOR"/>
    <property type="match status" value="1"/>
</dbReference>
<dbReference type="EC" id="5.2.1.8" evidence="4 10"/>
<comment type="caution">
    <text evidence="11">The sequence shown here is derived from an EMBL/GenBank/DDBJ whole genome shotgun (WGS) entry which is preliminary data.</text>
</comment>
<reference evidence="11" key="2">
    <citation type="submission" date="2004-02" db="EMBL/GenBank/DDBJ databases">
        <authorList>
            <consortium name="Genoscope"/>
            <consortium name="Whitehead Institute Centre for Genome Research"/>
        </authorList>
    </citation>
    <scope>NUCLEOTIDE SEQUENCE</scope>
</reference>
<dbReference type="InterPro" id="IPR004327">
    <property type="entry name" value="Phstyr_phstse_ac"/>
</dbReference>
<dbReference type="GO" id="GO:0007052">
    <property type="term" value="P:mitotic spindle organization"/>
    <property type="evidence" value="ECO:0007669"/>
    <property type="project" value="TreeGrafter"/>
</dbReference>
<evidence type="ECO:0000256" key="7">
    <source>
        <dbReference type="ARBA" id="ARBA00023235"/>
    </source>
</evidence>
<accession>Q4RBX3</accession>
<dbReference type="PANTHER" id="PTHR10012">
    <property type="entry name" value="SERINE/THREONINE-PROTEIN PHOSPHATASE 2A REGULATORY SUBUNIT B"/>
    <property type="match status" value="1"/>
</dbReference>
<dbReference type="GO" id="GO:0000159">
    <property type="term" value="C:protein phosphatase type 2A complex"/>
    <property type="evidence" value="ECO:0007669"/>
    <property type="project" value="TreeGrafter"/>
</dbReference>
<feature type="non-terminal residue" evidence="11">
    <location>
        <position position="42"/>
    </location>
</feature>
<evidence type="ECO:0000256" key="8">
    <source>
        <dbReference type="ARBA" id="ARBA00044786"/>
    </source>
</evidence>
<dbReference type="OrthoDB" id="16120at2759"/>
<organism evidence="11">
    <name type="scientific">Tetraodon nigroviridis</name>
    <name type="common">Spotted green pufferfish</name>
    <name type="synonym">Chelonodon nigroviridis</name>
    <dbReference type="NCBI Taxonomy" id="99883"/>
    <lineage>
        <taxon>Eukaryota</taxon>
        <taxon>Metazoa</taxon>
        <taxon>Chordata</taxon>
        <taxon>Craniata</taxon>
        <taxon>Vertebrata</taxon>
        <taxon>Euteleostomi</taxon>
        <taxon>Actinopterygii</taxon>
        <taxon>Neopterygii</taxon>
        <taxon>Teleostei</taxon>
        <taxon>Neoteleostei</taxon>
        <taxon>Acanthomorphata</taxon>
        <taxon>Eupercaria</taxon>
        <taxon>Tetraodontiformes</taxon>
        <taxon>Tetradontoidea</taxon>
        <taxon>Tetraodontidae</taxon>
        <taxon>Tetraodon</taxon>
    </lineage>
</organism>
<keyword evidence="5 10" id="KW-0963">Cytoplasm</keyword>
<keyword evidence="6 10" id="KW-0697">Rotamase</keyword>